<organism evidence="2 3">
    <name type="scientific">Eumeta variegata</name>
    <name type="common">Bagworm moth</name>
    <name type="synonym">Eumeta japonica</name>
    <dbReference type="NCBI Taxonomy" id="151549"/>
    <lineage>
        <taxon>Eukaryota</taxon>
        <taxon>Metazoa</taxon>
        <taxon>Ecdysozoa</taxon>
        <taxon>Arthropoda</taxon>
        <taxon>Hexapoda</taxon>
        <taxon>Insecta</taxon>
        <taxon>Pterygota</taxon>
        <taxon>Neoptera</taxon>
        <taxon>Endopterygota</taxon>
        <taxon>Lepidoptera</taxon>
        <taxon>Glossata</taxon>
        <taxon>Ditrysia</taxon>
        <taxon>Tineoidea</taxon>
        <taxon>Psychidae</taxon>
        <taxon>Oiketicinae</taxon>
        <taxon>Eumeta</taxon>
    </lineage>
</organism>
<comment type="caution">
    <text evidence="2">The sequence shown here is derived from an EMBL/GenBank/DDBJ whole genome shotgun (WGS) entry which is preliminary data.</text>
</comment>
<proteinExistence type="predicted"/>
<dbReference type="AlphaFoldDB" id="A0A4C1T799"/>
<dbReference type="EMBL" id="BGZK01000039">
    <property type="protein sequence ID" value="GBP10075.1"/>
    <property type="molecule type" value="Genomic_DNA"/>
</dbReference>
<accession>A0A4C1T799</accession>
<protein>
    <submittedName>
        <fullName evidence="2">Uncharacterized protein</fullName>
    </submittedName>
</protein>
<reference evidence="2 3" key="1">
    <citation type="journal article" date="2019" name="Commun. Biol.">
        <title>The bagworm genome reveals a unique fibroin gene that provides high tensile strength.</title>
        <authorList>
            <person name="Kono N."/>
            <person name="Nakamura H."/>
            <person name="Ohtoshi R."/>
            <person name="Tomita M."/>
            <person name="Numata K."/>
            <person name="Arakawa K."/>
        </authorList>
    </citation>
    <scope>NUCLEOTIDE SEQUENCE [LARGE SCALE GENOMIC DNA]</scope>
</reference>
<keyword evidence="3" id="KW-1185">Reference proteome</keyword>
<gene>
    <name evidence="2" type="ORF">EVAR_77508_1</name>
</gene>
<name>A0A4C1T799_EUMVA</name>
<sequence>MRPGQGTSQRALVVIPKQRSSVITAAGPCCGRLRRCNVTVTVTAVAFRPVATTLSTTPQPPTIDCLPSPPAHSFLRQKSHSCPRG</sequence>
<feature type="compositionally biased region" description="Basic residues" evidence="1">
    <location>
        <begin position="75"/>
        <end position="85"/>
    </location>
</feature>
<evidence type="ECO:0000313" key="2">
    <source>
        <dbReference type="EMBL" id="GBP10075.1"/>
    </source>
</evidence>
<feature type="region of interest" description="Disordered" evidence="1">
    <location>
        <begin position="55"/>
        <end position="85"/>
    </location>
</feature>
<evidence type="ECO:0000256" key="1">
    <source>
        <dbReference type="SAM" id="MobiDB-lite"/>
    </source>
</evidence>
<dbReference type="Proteomes" id="UP000299102">
    <property type="component" value="Unassembled WGS sequence"/>
</dbReference>
<evidence type="ECO:0000313" key="3">
    <source>
        <dbReference type="Proteomes" id="UP000299102"/>
    </source>
</evidence>